<gene>
    <name evidence="7" type="ORF">H8708_12825</name>
</gene>
<dbReference type="SUPFAM" id="SSF51735">
    <property type="entry name" value="NAD(P)-binding Rossmann-fold domains"/>
    <property type="match status" value="1"/>
</dbReference>
<evidence type="ECO:0000313" key="7">
    <source>
        <dbReference type="EMBL" id="MBC8600100.1"/>
    </source>
</evidence>
<dbReference type="Pfam" id="PF13241">
    <property type="entry name" value="NAD_binding_7"/>
    <property type="match status" value="1"/>
</dbReference>
<dbReference type="InterPro" id="IPR006367">
    <property type="entry name" value="Sirohaem_synthase_N"/>
</dbReference>
<evidence type="ECO:0000256" key="5">
    <source>
        <dbReference type="ARBA" id="ARBA00023244"/>
    </source>
</evidence>
<sequence length="169" mass="18325">MAYFPLFIDLWGQEILVVGGGPIAARRIRVLREFGCRILAVAPEAVTDIKEMEKEMPETVRWLQGTYEETDPLGMDGRPLTRPLFVLAAAGAGVNKTVVRDCRLLGIPVNDASEKENCSFYFPGIAKHGEAVAGVISGGEDHRLAAVLSEAVRKAVDAVMENMDQEGPA</sequence>
<dbReference type="PANTHER" id="PTHR35330">
    <property type="entry name" value="SIROHEME BIOSYNTHESIS PROTEIN MET8"/>
    <property type="match status" value="1"/>
</dbReference>
<accession>A0ABR7NVF6</accession>
<keyword evidence="3" id="KW-0560">Oxidoreductase</keyword>
<name>A0ABR7NVF6_9FIRM</name>
<dbReference type="PANTHER" id="PTHR35330:SF1">
    <property type="entry name" value="SIROHEME BIOSYNTHESIS PROTEIN MET8"/>
    <property type="match status" value="1"/>
</dbReference>
<organism evidence="7 8">
    <name type="scientific">Enterocloster hominis</name>
    <name type="common">ex Liu et al. 2021</name>
    <dbReference type="NCBI Taxonomy" id="2763663"/>
    <lineage>
        <taxon>Bacteria</taxon>
        <taxon>Bacillati</taxon>
        <taxon>Bacillota</taxon>
        <taxon>Clostridia</taxon>
        <taxon>Lachnospirales</taxon>
        <taxon>Lachnospiraceae</taxon>
        <taxon>Enterocloster</taxon>
    </lineage>
</organism>
<dbReference type="EC" id="1.3.1.76" evidence="2"/>
<evidence type="ECO:0000313" key="8">
    <source>
        <dbReference type="Proteomes" id="UP000647491"/>
    </source>
</evidence>
<evidence type="ECO:0000256" key="6">
    <source>
        <dbReference type="ARBA" id="ARBA00047561"/>
    </source>
</evidence>
<dbReference type="RefSeq" id="WP_022274660.1">
    <property type="nucleotide sequence ID" value="NZ_JACRTJ010000028.1"/>
</dbReference>
<protein>
    <recommendedName>
        <fullName evidence="2">precorrin-2 dehydrogenase</fullName>
        <ecNumber evidence="2">1.3.1.76</ecNumber>
    </recommendedName>
</protein>
<comment type="caution">
    <text evidence="7">The sequence shown here is derived from an EMBL/GenBank/DDBJ whole genome shotgun (WGS) entry which is preliminary data.</text>
</comment>
<comment type="pathway">
    <text evidence="1">Porphyrin-containing compound metabolism; siroheme biosynthesis; sirohydrochlorin from precorrin-2: step 1/1.</text>
</comment>
<keyword evidence="4" id="KW-0520">NAD</keyword>
<dbReference type="Proteomes" id="UP000647491">
    <property type="component" value="Unassembled WGS sequence"/>
</dbReference>
<reference evidence="7 8" key="1">
    <citation type="submission" date="2020-08" db="EMBL/GenBank/DDBJ databases">
        <title>Genome public.</title>
        <authorList>
            <person name="Liu C."/>
            <person name="Sun Q."/>
        </authorList>
    </citation>
    <scope>NUCLEOTIDE SEQUENCE [LARGE SCALE GENOMIC DNA]</scope>
    <source>
        <strain evidence="7 8">BX10</strain>
    </source>
</reference>
<dbReference type="Gene3D" id="3.40.50.720">
    <property type="entry name" value="NAD(P)-binding Rossmann-like Domain"/>
    <property type="match status" value="1"/>
</dbReference>
<keyword evidence="5" id="KW-0627">Porphyrin biosynthesis</keyword>
<keyword evidence="8" id="KW-1185">Reference proteome</keyword>
<dbReference type="NCBIfam" id="TIGR01470">
    <property type="entry name" value="cysG_Nterm"/>
    <property type="match status" value="1"/>
</dbReference>
<dbReference type="EMBL" id="JACRTJ010000028">
    <property type="protein sequence ID" value="MBC8600100.1"/>
    <property type="molecule type" value="Genomic_DNA"/>
</dbReference>
<proteinExistence type="predicted"/>
<evidence type="ECO:0000256" key="2">
    <source>
        <dbReference type="ARBA" id="ARBA00012400"/>
    </source>
</evidence>
<evidence type="ECO:0000256" key="1">
    <source>
        <dbReference type="ARBA" id="ARBA00005010"/>
    </source>
</evidence>
<dbReference type="InterPro" id="IPR028161">
    <property type="entry name" value="Met8-like"/>
</dbReference>
<dbReference type="InterPro" id="IPR036291">
    <property type="entry name" value="NAD(P)-bd_dom_sf"/>
</dbReference>
<comment type="catalytic activity">
    <reaction evidence="6">
        <text>precorrin-2 + NAD(+) = sirohydrochlorin + NADH + 2 H(+)</text>
        <dbReference type="Rhea" id="RHEA:15613"/>
        <dbReference type="ChEBI" id="CHEBI:15378"/>
        <dbReference type="ChEBI" id="CHEBI:57540"/>
        <dbReference type="ChEBI" id="CHEBI:57945"/>
        <dbReference type="ChEBI" id="CHEBI:58351"/>
        <dbReference type="ChEBI" id="CHEBI:58827"/>
        <dbReference type="EC" id="1.3.1.76"/>
    </reaction>
</comment>
<evidence type="ECO:0000256" key="4">
    <source>
        <dbReference type="ARBA" id="ARBA00023027"/>
    </source>
</evidence>
<evidence type="ECO:0000256" key="3">
    <source>
        <dbReference type="ARBA" id="ARBA00023002"/>
    </source>
</evidence>